<proteinExistence type="predicted"/>
<dbReference type="EMBL" id="MU853403">
    <property type="protein sequence ID" value="KAK4136966.1"/>
    <property type="molecule type" value="Genomic_DNA"/>
</dbReference>
<feature type="compositionally biased region" description="Basic residues" evidence="1">
    <location>
        <begin position="222"/>
        <end position="231"/>
    </location>
</feature>
<feature type="region of interest" description="Disordered" evidence="1">
    <location>
        <begin position="351"/>
        <end position="392"/>
    </location>
</feature>
<feature type="region of interest" description="Disordered" evidence="1">
    <location>
        <begin position="1"/>
        <end position="168"/>
    </location>
</feature>
<protein>
    <recommendedName>
        <fullName evidence="2">DUF8035 domain-containing protein</fullName>
    </recommendedName>
</protein>
<feature type="compositionally biased region" description="Basic and acidic residues" evidence="1">
    <location>
        <begin position="99"/>
        <end position="115"/>
    </location>
</feature>
<organism evidence="3 4">
    <name type="scientific">Trichocladium antarcticum</name>
    <dbReference type="NCBI Taxonomy" id="1450529"/>
    <lineage>
        <taxon>Eukaryota</taxon>
        <taxon>Fungi</taxon>
        <taxon>Dikarya</taxon>
        <taxon>Ascomycota</taxon>
        <taxon>Pezizomycotina</taxon>
        <taxon>Sordariomycetes</taxon>
        <taxon>Sordariomycetidae</taxon>
        <taxon>Sordariales</taxon>
        <taxon>Chaetomiaceae</taxon>
        <taxon>Trichocladium</taxon>
    </lineage>
</organism>
<evidence type="ECO:0000313" key="4">
    <source>
        <dbReference type="Proteomes" id="UP001304895"/>
    </source>
</evidence>
<gene>
    <name evidence="3" type="ORF">BT67DRAFT_432690</name>
</gene>
<feature type="compositionally biased region" description="Pro residues" evidence="1">
    <location>
        <begin position="152"/>
        <end position="162"/>
    </location>
</feature>
<feature type="compositionally biased region" description="Low complexity" evidence="1">
    <location>
        <begin position="357"/>
        <end position="367"/>
    </location>
</feature>
<feature type="domain" description="DUF8035" evidence="2">
    <location>
        <begin position="418"/>
        <end position="471"/>
    </location>
</feature>
<sequence>MSRSRVDFGEPEYMREIPRRGPPVREYDDLDIRFQREQSRQPAWMEENRRPEPGSMVLRAKEIETFERPRQRSPSPSVRVRQQERTFTRARSVSPGPNRRLDEDLHIRHVTREQSRGPPPVRFAPSRSPSPRPMQERERIRIIERERERAPSPAPPPRPPTPKIIKGPTIEREVITHYRDVDHGVVAVRPPSPPPPVRRDRREAEIDIWTSRNQTEVDIRSHSHSHSRGRSASRERPSRPGQVWDDEVLVQRDNKRLHIDIERRQSLSRGRRAQSAAPPIIDYDDEAYEITSRIDARGKMGEARGGVTKDWAIIDVPPGTERVRMDGVGGAGAEVSWQKYSGVRRTKFIPEREEKSSVVSSSTSLSDTRGRDSERRLSVQIVDKDRRPSRDRDIEIEKITDRRISIHSSNPPPPRRNETWTEITKDLVSREAIKQMGYEFEETEFFYYIVEYLAYEDVLRLVQLSDRIRQARKDRARDIAWEREHRDDWEHRGHHHHHKHRFSVDYDDERERMVEREVIYDSRHPGKGYRY</sequence>
<feature type="region of interest" description="Disordered" evidence="1">
    <location>
        <begin position="208"/>
        <end position="245"/>
    </location>
</feature>
<feature type="compositionally biased region" description="Basic and acidic residues" evidence="1">
    <location>
        <begin position="134"/>
        <end position="150"/>
    </location>
</feature>
<dbReference type="Proteomes" id="UP001304895">
    <property type="component" value="Unassembled WGS sequence"/>
</dbReference>
<comment type="caution">
    <text evidence="3">The sequence shown here is derived from an EMBL/GenBank/DDBJ whole genome shotgun (WGS) entry which is preliminary data.</text>
</comment>
<evidence type="ECO:0000313" key="3">
    <source>
        <dbReference type="EMBL" id="KAK4136966.1"/>
    </source>
</evidence>
<evidence type="ECO:0000259" key="2">
    <source>
        <dbReference type="Pfam" id="PF26118"/>
    </source>
</evidence>
<feature type="compositionally biased region" description="Pro residues" evidence="1">
    <location>
        <begin position="117"/>
        <end position="132"/>
    </location>
</feature>
<reference evidence="3" key="1">
    <citation type="journal article" date="2023" name="Mol. Phylogenet. Evol.">
        <title>Genome-scale phylogeny and comparative genomics of the fungal order Sordariales.</title>
        <authorList>
            <person name="Hensen N."/>
            <person name="Bonometti L."/>
            <person name="Westerberg I."/>
            <person name="Brannstrom I.O."/>
            <person name="Guillou S."/>
            <person name="Cros-Aarteil S."/>
            <person name="Calhoun S."/>
            <person name="Haridas S."/>
            <person name="Kuo A."/>
            <person name="Mondo S."/>
            <person name="Pangilinan J."/>
            <person name="Riley R."/>
            <person name="LaButti K."/>
            <person name="Andreopoulos B."/>
            <person name="Lipzen A."/>
            <person name="Chen C."/>
            <person name="Yan M."/>
            <person name="Daum C."/>
            <person name="Ng V."/>
            <person name="Clum A."/>
            <person name="Steindorff A."/>
            <person name="Ohm R.A."/>
            <person name="Martin F."/>
            <person name="Silar P."/>
            <person name="Natvig D.O."/>
            <person name="Lalanne C."/>
            <person name="Gautier V."/>
            <person name="Ament-Velasquez S.L."/>
            <person name="Kruys A."/>
            <person name="Hutchinson M.I."/>
            <person name="Powell A.J."/>
            <person name="Barry K."/>
            <person name="Miller A.N."/>
            <person name="Grigoriev I.V."/>
            <person name="Debuchy R."/>
            <person name="Gladieux P."/>
            <person name="Hiltunen Thoren M."/>
            <person name="Johannesson H."/>
        </authorList>
    </citation>
    <scope>NUCLEOTIDE SEQUENCE</scope>
    <source>
        <strain evidence="3">CBS 123565</strain>
    </source>
</reference>
<feature type="compositionally biased region" description="Basic and acidic residues" evidence="1">
    <location>
        <begin position="1"/>
        <end position="39"/>
    </location>
</feature>
<feature type="compositionally biased region" description="Basic and acidic residues" evidence="1">
    <location>
        <begin position="59"/>
        <end position="70"/>
    </location>
</feature>
<accession>A0AAN6USA3</accession>
<dbReference type="InterPro" id="IPR058348">
    <property type="entry name" value="DUF8035"/>
</dbReference>
<feature type="compositionally biased region" description="Basic and acidic residues" evidence="1">
    <location>
        <begin position="368"/>
        <end position="392"/>
    </location>
</feature>
<evidence type="ECO:0000256" key="1">
    <source>
        <dbReference type="SAM" id="MobiDB-lite"/>
    </source>
</evidence>
<dbReference type="Pfam" id="PF26118">
    <property type="entry name" value="DUF8035"/>
    <property type="match status" value="1"/>
</dbReference>
<dbReference type="AlphaFoldDB" id="A0AAN6USA3"/>
<reference evidence="3" key="2">
    <citation type="submission" date="2023-05" db="EMBL/GenBank/DDBJ databases">
        <authorList>
            <consortium name="Lawrence Berkeley National Laboratory"/>
            <person name="Steindorff A."/>
            <person name="Hensen N."/>
            <person name="Bonometti L."/>
            <person name="Westerberg I."/>
            <person name="Brannstrom I.O."/>
            <person name="Guillou S."/>
            <person name="Cros-Aarteil S."/>
            <person name="Calhoun S."/>
            <person name="Haridas S."/>
            <person name="Kuo A."/>
            <person name="Mondo S."/>
            <person name="Pangilinan J."/>
            <person name="Riley R."/>
            <person name="Labutti K."/>
            <person name="Andreopoulos B."/>
            <person name="Lipzen A."/>
            <person name="Chen C."/>
            <person name="Yanf M."/>
            <person name="Daum C."/>
            <person name="Ng V."/>
            <person name="Clum A."/>
            <person name="Ohm R."/>
            <person name="Martin F."/>
            <person name="Silar P."/>
            <person name="Natvig D."/>
            <person name="Lalanne C."/>
            <person name="Gautier V."/>
            <person name="Ament-Velasquez S.L."/>
            <person name="Kruys A."/>
            <person name="Hutchinson M.I."/>
            <person name="Powell A.J."/>
            <person name="Barry K."/>
            <person name="Miller A.N."/>
            <person name="Grigoriev I.V."/>
            <person name="Debuchy R."/>
            <person name="Gladieux P."/>
            <person name="Thoren M.H."/>
            <person name="Johannesson H."/>
        </authorList>
    </citation>
    <scope>NUCLEOTIDE SEQUENCE</scope>
    <source>
        <strain evidence="3">CBS 123565</strain>
    </source>
</reference>
<name>A0AAN6USA3_9PEZI</name>
<keyword evidence="4" id="KW-1185">Reference proteome</keyword>